<dbReference type="Gene3D" id="3.40.1440.10">
    <property type="entry name" value="GIY-YIG endonuclease"/>
    <property type="match status" value="1"/>
</dbReference>
<comment type="similarity">
    <text evidence="1">Belongs to the UPF0213 family.</text>
</comment>
<evidence type="ECO:0000313" key="3">
    <source>
        <dbReference type="EMBL" id="MBS9523839.1"/>
    </source>
</evidence>
<accession>A0AAP2CHJ5</accession>
<dbReference type="CDD" id="cd10449">
    <property type="entry name" value="GIY-YIG_SLX1_like"/>
    <property type="match status" value="1"/>
</dbReference>
<comment type="caution">
    <text evidence="3">The sequence shown here is derived from an EMBL/GenBank/DDBJ whole genome shotgun (WGS) entry which is preliminary data.</text>
</comment>
<dbReference type="Proteomes" id="UP001319104">
    <property type="component" value="Unassembled WGS sequence"/>
</dbReference>
<dbReference type="RefSeq" id="WP_213944721.1">
    <property type="nucleotide sequence ID" value="NZ_JAHCMY010000003.1"/>
</dbReference>
<name>A0AAP2CHJ5_9BACT</name>
<dbReference type="SMART" id="SM00465">
    <property type="entry name" value="GIYc"/>
    <property type="match status" value="1"/>
</dbReference>
<keyword evidence="4" id="KW-1185">Reference proteome</keyword>
<reference evidence="3 4" key="1">
    <citation type="submission" date="2021-05" db="EMBL/GenBank/DDBJ databases">
        <authorList>
            <person name="Zhang Z.D."/>
            <person name="Osman G."/>
        </authorList>
    </citation>
    <scope>NUCLEOTIDE SEQUENCE [LARGE SCALE GENOMIC DNA]</scope>
    <source>
        <strain evidence="3 4">KCTC 32217</strain>
    </source>
</reference>
<proteinExistence type="inferred from homology"/>
<dbReference type="SUPFAM" id="SSF82771">
    <property type="entry name" value="GIY-YIG endonuclease"/>
    <property type="match status" value="1"/>
</dbReference>
<dbReference type="Pfam" id="PF01541">
    <property type="entry name" value="GIY-YIG"/>
    <property type="match status" value="1"/>
</dbReference>
<feature type="domain" description="GIY-YIG" evidence="2">
    <location>
        <begin position="3"/>
        <end position="82"/>
    </location>
</feature>
<dbReference type="AlphaFoldDB" id="A0AAP2CHJ5"/>
<evidence type="ECO:0000313" key="4">
    <source>
        <dbReference type="Proteomes" id="UP001319104"/>
    </source>
</evidence>
<dbReference type="InterPro" id="IPR035901">
    <property type="entry name" value="GIY-YIG_endonuc_sf"/>
</dbReference>
<dbReference type="EMBL" id="JAHCMY010000003">
    <property type="protein sequence ID" value="MBS9523839.1"/>
    <property type="molecule type" value="Genomic_DNA"/>
</dbReference>
<organism evidence="3 4">
    <name type="scientific">Litoribacter ruber</name>
    <dbReference type="NCBI Taxonomy" id="702568"/>
    <lineage>
        <taxon>Bacteria</taxon>
        <taxon>Pseudomonadati</taxon>
        <taxon>Bacteroidota</taxon>
        <taxon>Cytophagia</taxon>
        <taxon>Cytophagales</taxon>
        <taxon>Cyclobacteriaceae</taxon>
        <taxon>Litoribacter</taxon>
    </lineage>
</organism>
<dbReference type="PANTHER" id="PTHR34477:SF1">
    <property type="entry name" value="UPF0213 PROTEIN YHBQ"/>
    <property type="match status" value="1"/>
</dbReference>
<protein>
    <submittedName>
        <fullName evidence="3">GIY-YIG nuclease family protein</fullName>
    </submittedName>
</protein>
<evidence type="ECO:0000259" key="2">
    <source>
        <dbReference type="PROSITE" id="PS50164"/>
    </source>
</evidence>
<sequence length="83" mass="10036">MDVQYYTYILKSTKDGKYYYGHSKDLTKRLKEHNAGKVRSTKGRRPFVILYSETFTSKSEAYKREIYFKSIEGYNYLRENRII</sequence>
<dbReference type="InterPro" id="IPR000305">
    <property type="entry name" value="GIY-YIG_endonuc"/>
</dbReference>
<evidence type="ECO:0000256" key="1">
    <source>
        <dbReference type="ARBA" id="ARBA00007435"/>
    </source>
</evidence>
<gene>
    <name evidence="3" type="ORF">KI659_07405</name>
</gene>
<dbReference type="PROSITE" id="PS50164">
    <property type="entry name" value="GIY_YIG"/>
    <property type="match status" value="1"/>
</dbReference>
<dbReference type="InterPro" id="IPR050190">
    <property type="entry name" value="UPF0213_domain"/>
</dbReference>
<dbReference type="PANTHER" id="PTHR34477">
    <property type="entry name" value="UPF0213 PROTEIN YHBQ"/>
    <property type="match status" value="1"/>
</dbReference>